<feature type="compositionally biased region" description="Pro residues" evidence="1">
    <location>
        <begin position="129"/>
        <end position="148"/>
    </location>
</feature>
<evidence type="ECO:0000313" key="2">
    <source>
        <dbReference type="EMBL" id="KKM63834.1"/>
    </source>
</evidence>
<proteinExistence type="predicted"/>
<reference evidence="2" key="1">
    <citation type="journal article" date="2015" name="Nature">
        <title>Complex archaea that bridge the gap between prokaryotes and eukaryotes.</title>
        <authorList>
            <person name="Spang A."/>
            <person name="Saw J.H."/>
            <person name="Jorgensen S.L."/>
            <person name="Zaremba-Niedzwiedzka K."/>
            <person name="Martijn J."/>
            <person name="Lind A.E."/>
            <person name="van Eijk R."/>
            <person name="Schleper C."/>
            <person name="Guy L."/>
            <person name="Ettema T.J."/>
        </authorList>
    </citation>
    <scope>NUCLEOTIDE SEQUENCE</scope>
</reference>
<organism evidence="2">
    <name type="scientific">marine sediment metagenome</name>
    <dbReference type="NCBI Taxonomy" id="412755"/>
    <lineage>
        <taxon>unclassified sequences</taxon>
        <taxon>metagenomes</taxon>
        <taxon>ecological metagenomes</taxon>
    </lineage>
</organism>
<evidence type="ECO:0000256" key="1">
    <source>
        <dbReference type="SAM" id="MobiDB-lite"/>
    </source>
</evidence>
<dbReference type="AlphaFoldDB" id="A0A0F9J2E9"/>
<sequence length="373" mass="41278">MRQHLVDVGGMDFVQGIFKQYKNHLKSAGIRPLPSRGAMDKYIWMANKLGLIVFDHAAEVAYWDGVQDGVEPAPGYIRESRPQAPSPRHYYRIINPQDPRWDNLEGSYRVSVGLPRVAARKPKPVVEAPAPPVEVAPPPRKPGRPPKVAPIEVAPKPAKPAKVPRKPAKVKVPAFDISSYETKYEEIRSLAAALVEDPYLEAMDDLGSIIESLKKDIRENTRSIRGPARLRLGDITDRLVHGGEDLEALRAAYLQLAAFKYTAQEIDAQANLIRQIGSGLDVENIKALIPKLDERIVGGMADLKLEVKEYDSVEPGERKAVARSIQLAARKLALTEEIKGQTPAKKETLVRSIPRLGQILLENTPPLPMPTPP</sequence>
<dbReference type="EMBL" id="LAZR01011023">
    <property type="protein sequence ID" value="KKM63834.1"/>
    <property type="molecule type" value="Genomic_DNA"/>
</dbReference>
<feature type="region of interest" description="Disordered" evidence="1">
    <location>
        <begin position="128"/>
        <end position="165"/>
    </location>
</feature>
<gene>
    <name evidence="2" type="ORF">LCGC14_1507510</name>
</gene>
<name>A0A0F9J2E9_9ZZZZ</name>
<protein>
    <submittedName>
        <fullName evidence="2">Uncharacterized protein</fullName>
    </submittedName>
</protein>
<comment type="caution">
    <text evidence="2">The sequence shown here is derived from an EMBL/GenBank/DDBJ whole genome shotgun (WGS) entry which is preliminary data.</text>
</comment>
<accession>A0A0F9J2E9</accession>